<dbReference type="RefSeq" id="XP_053026862.1">
    <property type="nucleotide sequence ID" value="XM_053162879.1"/>
</dbReference>
<protein>
    <recommendedName>
        <fullName evidence="2">ATPase domain-containing protein</fullName>
    </recommendedName>
</protein>
<dbReference type="InterPro" id="IPR051667">
    <property type="entry name" value="Archaeal_ATPase_domain"/>
</dbReference>
<dbReference type="Gene3D" id="3.40.50.300">
    <property type="entry name" value="P-loop containing nucleotide triphosphate hydrolases"/>
    <property type="match status" value="1"/>
</dbReference>
<accession>A0ABY7D4V7</accession>
<dbReference type="Pfam" id="PF01637">
    <property type="entry name" value="ATPase_2"/>
    <property type="match status" value="1"/>
</dbReference>
<dbReference type="PANTHER" id="PTHR37096:SF1">
    <property type="entry name" value="AAA+ ATPASE DOMAIN-CONTAINING PROTEIN"/>
    <property type="match status" value="1"/>
</dbReference>
<sequence length="508" mass="56946">MNFLVTRAIVGNKIGSPGPPGSSRAVGQSLDKSSEEAPDPDGSTFRLIASNPSAVSCQPHHHQRLRKYPVIHHKPTDRHALSHFLFPFALQRQGPARTQNRTGTVDSFSLSRSFPSGGSARAFHNQDLPRHPFPFYYSRPQEEKELFRRLKEKPHLTVLQGPSACGKIALSRHVTTQLRSDGTPEFHPLTIGLLAVHKDRFLDAFTDGMSGSAAEENVWKYVYNRLKIRSNNSSLEAVGIESYKQTAAAVFKQVENHLKPSSFSYEERTPVLIITEADKLKGMGDEAIRAFLDFAVRVTEEEAKMHIIFTSSDSLFVSWLKQRINPAHFSTLVVGDLSRQQAHDYFLQVVKNDRQLSEEDKTLLSSVKFDIPFRITGGRMYIINRYVSEVNSSGYFDDPMRFGVTSNAYSRMTGEFVGGAKKTYGGAEALTVGQLLINSPGYIPYSTLVEKLGREVVEEMLERNLLDLRSNSDFSSDLVPSPTEPVLTPTSEPNLRAMEKLVKQFQEY</sequence>
<dbReference type="EMBL" id="CP110434">
    <property type="protein sequence ID" value="WAQ91307.1"/>
    <property type="molecule type" value="Genomic_DNA"/>
</dbReference>
<evidence type="ECO:0000256" key="1">
    <source>
        <dbReference type="SAM" id="MobiDB-lite"/>
    </source>
</evidence>
<dbReference type="SUPFAM" id="SSF52540">
    <property type="entry name" value="P-loop containing nucleoside triphosphate hydrolases"/>
    <property type="match status" value="1"/>
</dbReference>
<dbReference type="Proteomes" id="UP001164743">
    <property type="component" value="Chromosome 14A"/>
</dbReference>
<name>A0ABY7D4V7_9BASI</name>
<organism evidence="3 4">
    <name type="scientific">Puccinia triticina</name>
    <dbReference type="NCBI Taxonomy" id="208348"/>
    <lineage>
        <taxon>Eukaryota</taxon>
        <taxon>Fungi</taxon>
        <taxon>Dikarya</taxon>
        <taxon>Basidiomycota</taxon>
        <taxon>Pucciniomycotina</taxon>
        <taxon>Pucciniomycetes</taxon>
        <taxon>Pucciniales</taxon>
        <taxon>Pucciniaceae</taxon>
        <taxon>Puccinia</taxon>
    </lineage>
</organism>
<keyword evidence="4" id="KW-1185">Reference proteome</keyword>
<feature type="domain" description="ATPase" evidence="2">
    <location>
        <begin position="144"/>
        <end position="320"/>
    </location>
</feature>
<dbReference type="GeneID" id="77803774"/>
<reference evidence="3" key="1">
    <citation type="submission" date="2022-10" db="EMBL/GenBank/DDBJ databases">
        <title>Puccinia triticina Genome sequencing and assembly.</title>
        <authorList>
            <person name="Li C."/>
        </authorList>
    </citation>
    <scope>NUCLEOTIDE SEQUENCE</scope>
    <source>
        <strain evidence="3">Pt15</strain>
    </source>
</reference>
<dbReference type="InterPro" id="IPR011579">
    <property type="entry name" value="ATPase_dom"/>
</dbReference>
<dbReference type="PANTHER" id="PTHR37096">
    <property type="entry name" value="YALI0E33429P"/>
    <property type="match status" value="1"/>
</dbReference>
<evidence type="ECO:0000313" key="4">
    <source>
        <dbReference type="Proteomes" id="UP001164743"/>
    </source>
</evidence>
<evidence type="ECO:0000313" key="3">
    <source>
        <dbReference type="EMBL" id="WAQ91307.1"/>
    </source>
</evidence>
<dbReference type="InterPro" id="IPR027417">
    <property type="entry name" value="P-loop_NTPase"/>
</dbReference>
<proteinExistence type="predicted"/>
<gene>
    <name evidence="3" type="ORF">PtA15_14A189</name>
</gene>
<feature type="region of interest" description="Disordered" evidence="1">
    <location>
        <begin position="11"/>
        <end position="43"/>
    </location>
</feature>
<evidence type="ECO:0000259" key="2">
    <source>
        <dbReference type="Pfam" id="PF01637"/>
    </source>
</evidence>